<keyword evidence="3" id="KW-1185">Reference proteome</keyword>
<dbReference type="HOGENOM" id="CLU_2988945_0_0_11"/>
<protein>
    <submittedName>
        <fullName evidence="2">Uncharacterized protein</fullName>
    </submittedName>
</protein>
<dbReference type="STRING" id="1035195.HMPREF9997_01349"/>
<feature type="compositionally biased region" description="Basic residues" evidence="1">
    <location>
        <begin position="1"/>
        <end position="12"/>
    </location>
</feature>
<evidence type="ECO:0000256" key="1">
    <source>
        <dbReference type="SAM" id="MobiDB-lite"/>
    </source>
</evidence>
<organism evidence="2 3">
    <name type="scientific">Corynebacterium durum F0235</name>
    <dbReference type="NCBI Taxonomy" id="1035195"/>
    <lineage>
        <taxon>Bacteria</taxon>
        <taxon>Bacillati</taxon>
        <taxon>Actinomycetota</taxon>
        <taxon>Actinomycetes</taxon>
        <taxon>Mycobacteriales</taxon>
        <taxon>Corynebacteriaceae</taxon>
        <taxon>Corynebacterium</taxon>
    </lineage>
</organism>
<dbReference type="Proteomes" id="UP000010445">
    <property type="component" value="Unassembled WGS sequence"/>
</dbReference>
<evidence type="ECO:0000313" key="3">
    <source>
        <dbReference type="Proteomes" id="UP000010445"/>
    </source>
</evidence>
<dbReference type="AlphaFoldDB" id="L1MGQ6"/>
<accession>L1MGQ6</accession>
<gene>
    <name evidence="2" type="ORF">HMPREF9997_01349</name>
</gene>
<feature type="compositionally biased region" description="Polar residues" evidence="1">
    <location>
        <begin position="45"/>
        <end position="57"/>
    </location>
</feature>
<feature type="region of interest" description="Disordered" evidence="1">
    <location>
        <begin position="1"/>
        <end position="28"/>
    </location>
</feature>
<feature type="region of interest" description="Disordered" evidence="1">
    <location>
        <begin position="38"/>
        <end position="57"/>
    </location>
</feature>
<sequence length="57" mass="6466">MSERHRTLRIHGRTTSLPAPCSPIGSRVVDNSEEDDVIHRKNRSHSSNQTHYVTVEA</sequence>
<name>L1MGQ6_9CORY</name>
<proteinExistence type="predicted"/>
<reference evidence="2 3" key="1">
    <citation type="submission" date="2012-05" db="EMBL/GenBank/DDBJ databases">
        <authorList>
            <person name="Weinstock G."/>
            <person name="Sodergren E."/>
            <person name="Lobos E.A."/>
            <person name="Fulton L."/>
            <person name="Fulton R."/>
            <person name="Courtney L."/>
            <person name="Fronick C."/>
            <person name="O'Laughlin M."/>
            <person name="Godfrey J."/>
            <person name="Wilson R.M."/>
            <person name="Miner T."/>
            <person name="Farmer C."/>
            <person name="Delehaunty K."/>
            <person name="Cordes M."/>
            <person name="Minx P."/>
            <person name="Tomlinson C."/>
            <person name="Chen J."/>
            <person name="Wollam A."/>
            <person name="Pepin K.H."/>
            <person name="Bhonagiri V."/>
            <person name="Zhang X."/>
            <person name="Suruliraj S."/>
            <person name="Warren W."/>
            <person name="Mitreva M."/>
            <person name="Mardis E.R."/>
            <person name="Wilson R.K."/>
        </authorList>
    </citation>
    <scope>NUCLEOTIDE SEQUENCE [LARGE SCALE GENOMIC DNA]</scope>
    <source>
        <strain evidence="2 3">F0235</strain>
    </source>
</reference>
<evidence type="ECO:0000313" key="2">
    <source>
        <dbReference type="EMBL" id="EKX90134.1"/>
    </source>
</evidence>
<dbReference type="EMBL" id="AMEM01000018">
    <property type="protein sequence ID" value="EKX90134.1"/>
    <property type="molecule type" value="Genomic_DNA"/>
</dbReference>
<comment type="caution">
    <text evidence="2">The sequence shown here is derived from an EMBL/GenBank/DDBJ whole genome shotgun (WGS) entry which is preliminary data.</text>
</comment>